<protein>
    <recommendedName>
        <fullName evidence="2">Nitric oxide reductase subunit B cytochrome c-like domain-containing protein</fullName>
    </recommendedName>
</protein>
<dbReference type="EMBL" id="AP035768">
    <property type="protein sequence ID" value="BFO21051.1"/>
    <property type="molecule type" value="Genomic_DNA"/>
</dbReference>
<dbReference type="AlphaFoldDB" id="A0AAT9HU55"/>
<evidence type="ECO:0000259" key="2">
    <source>
        <dbReference type="Pfam" id="PF22085"/>
    </source>
</evidence>
<dbReference type="InterPro" id="IPR054309">
    <property type="entry name" value="NorB_cytochrome_c-like"/>
</dbReference>
<proteinExistence type="predicted"/>
<evidence type="ECO:0000256" key="1">
    <source>
        <dbReference type="SAM" id="Phobius"/>
    </source>
</evidence>
<sequence length="212" mass="23738">MFLRTGLMQYGSIYGHGAYLGPDFTADYLNRSATLVRDYYGGEKSAGAGDRTVGDYRVNRYDETTGTLVWSDAQAAAFTELTRHYAGLLGSPDGKQGLRPDAVTDPEEIHDVTAYFGWTAWTAAAERPGHDYSYTNNWPSEPLVDNEPTGHTVTWSVLSLIFLLVGSGALFAAFGRWNFLGWHRRDHRELRFHALDRVRLTPRSGPRRGSSW</sequence>
<keyword evidence="1" id="KW-0472">Membrane</keyword>
<reference evidence="3" key="2">
    <citation type="submission" date="2024-07" db="EMBL/GenBank/DDBJ databases">
        <title>Streptomyces haneummycinica sp. nov., a new antibiotic-producing actinobacterium isolated from marine sediment.</title>
        <authorList>
            <person name="Uemura M."/>
            <person name="Hamada M."/>
            <person name="Hirano S."/>
            <person name="Kobayashi K."/>
            <person name="Ohshiro T."/>
            <person name="Kobayashi T."/>
            <person name="Terahara T."/>
        </authorList>
    </citation>
    <scope>NUCLEOTIDE SEQUENCE</scope>
    <source>
        <strain evidence="3">KM77-8</strain>
    </source>
</reference>
<keyword evidence="1" id="KW-0812">Transmembrane</keyword>
<evidence type="ECO:0000313" key="3">
    <source>
        <dbReference type="EMBL" id="BFO21051.1"/>
    </source>
</evidence>
<accession>A0AAT9HU55</accession>
<name>A0AAT9HU55_9ACTN</name>
<feature type="domain" description="Nitric oxide reductase subunit B cytochrome c-like" evidence="2">
    <location>
        <begin position="1"/>
        <end position="140"/>
    </location>
</feature>
<keyword evidence="1" id="KW-1133">Transmembrane helix</keyword>
<reference evidence="3" key="1">
    <citation type="submission" date="2024-06" db="EMBL/GenBank/DDBJ databases">
        <authorList>
            <consortium name="consrtm"/>
            <person name="Uemura M."/>
            <person name="Terahara T."/>
        </authorList>
    </citation>
    <scope>NUCLEOTIDE SEQUENCE</scope>
    <source>
        <strain evidence="3">KM77-8</strain>
    </source>
</reference>
<dbReference type="Pfam" id="PF22085">
    <property type="entry name" value="NorB_cytochrome_c-like"/>
    <property type="match status" value="1"/>
</dbReference>
<gene>
    <name evidence="3" type="ORF">SHKM778_74390</name>
</gene>
<feature type="transmembrane region" description="Helical" evidence="1">
    <location>
        <begin position="153"/>
        <end position="175"/>
    </location>
</feature>
<organism evidence="3">
    <name type="scientific">Streptomyces haneummycinicus</name>
    <dbReference type="NCBI Taxonomy" id="3074435"/>
    <lineage>
        <taxon>Bacteria</taxon>
        <taxon>Bacillati</taxon>
        <taxon>Actinomycetota</taxon>
        <taxon>Actinomycetes</taxon>
        <taxon>Kitasatosporales</taxon>
        <taxon>Streptomycetaceae</taxon>
        <taxon>Streptomyces</taxon>
    </lineage>
</organism>